<dbReference type="AlphaFoldDB" id="A0A1W1E7W6"/>
<gene>
    <name evidence="2" type="ORF">MNB_SV-4-99</name>
</gene>
<dbReference type="GO" id="GO:0016757">
    <property type="term" value="F:glycosyltransferase activity"/>
    <property type="evidence" value="ECO:0007669"/>
    <property type="project" value="InterPro"/>
</dbReference>
<dbReference type="Gene3D" id="3.40.50.2000">
    <property type="entry name" value="Glycogen Phosphorylase B"/>
    <property type="match status" value="1"/>
</dbReference>
<evidence type="ECO:0000313" key="2">
    <source>
        <dbReference type="EMBL" id="SFV89951.1"/>
    </source>
</evidence>
<sequence length="393" mass="45686">MRNIIVYVGGFKFPEQNASAVRVRENAWLLHSLGYETVLVGKLPEYNGNVTYKIKVDSFDAYDIRHPFPDCRYSLYTTSIKSIEDIVAHYGLNKIAMIIAYNYPAIALHKLVVFGKKNNIAVAADITEWYGWEGWRLDRNLKRLFDTQFRIRYVAKKAGNIIVASQYMRQFYEGYNSVIWPFCVHTELERWQFSKEYTSNTICTFVYTGSPGIGMSKDRLNLLIEAFNVLHDENISFRYIIQGITKEQYLNTFRSHRSILNKMDKSIVFKGRVPHKEALETLQKADYSLFIRPNNRVSHAGFPTKVMEAFTVGVPTVTNDTSDIASYVRDDENGFIIPDITLESIVKTLKKAIHLPENRRKEIRENCRKENPFALKRFQEQVQHFIMNARNSI</sequence>
<dbReference type="Pfam" id="PF00534">
    <property type="entry name" value="Glycos_transf_1"/>
    <property type="match status" value="1"/>
</dbReference>
<organism evidence="2">
    <name type="scientific">hydrothermal vent metagenome</name>
    <dbReference type="NCBI Taxonomy" id="652676"/>
    <lineage>
        <taxon>unclassified sequences</taxon>
        <taxon>metagenomes</taxon>
        <taxon>ecological metagenomes</taxon>
    </lineage>
</organism>
<dbReference type="EMBL" id="FPIB01000005">
    <property type="protein sequence ID" value="SFV89951.1"/>
    <property type="molecule type" value="Genomic_DNA"/>
</dbReference>
<name>A0A1W1E7W6_9ZZZZ</name>
<accession>A0A1W1E7W6</accession>
<protein>
    <submittedName>
        <fullName evidence="2">Lipopolysaccharide biosynthesis RfbU-related protein</fullName>
    </submittedName>
</protein>
<proteinExistence type="predicted"/>
<dbReference type="PANTHER" id="PTHR12526">
    <property type="entry name" value="GLYCOSYLTRANSFERASE"/>
    <property type="match status" value="1"/>
</dbReference>
<dbReference type="InterPro" id="IPR001296">
    <property type="entry name" value="Glyco_trans_1"/>
</dbReference>
<dbReference type="PANTHER" id="PTHR12526:SF630">
    <property type="entry name" value="GLYCOSYLTRANSFERASE"/>
    <property type="match status" value="1"/>
</dbReference>
<dbReference type="SUPFAM" id="SSF53756">
    <property type="entry name" value="UDP-Glycosyltransferase/glycogen phosphorylase"/>
    <property type="match status" value="1"/>
</dbReference>
<reference evidence="2" key="1">
    <citation type="submission" date="2016-10" db="EMBL/GenBank/DDBJ databases">
        <authorList>
            <person name="de Groot N.N."/>
        </authorList>
    </citation>
    <scope>NUCLEOTIDE SEQUENCE</scope>
</reference>
<evidence type="ECO:0000259" key="1">
    <source>
        <dbReference type="Pfam" id="PF00534"/>
    </source>
</evidence>
<feature type="domain" description="Glycosyl transferase family 1" evidence="1">
    <location>
        <begin position="219"/>
        <end position="369"/>
    </location>
</feature>